<keyword evidence="13" id="KW-1133">Transmembrane helix</keyword>
<keyword evidence="13" id="KW-0472">Membrane</keyword>
<dbReference type="EMBL" id="KI397331">
    <property type="protein sequence ID" value="ERM96025.1"/>
    <property type="molecule type" value="Genomic_DNA"/>
</dbReference>
<dbReference type="PROSITE" id="PS00800">
    <property type="entry name" value="PECTINESTERASE_1"/>
    <property type="match status" value="1"/>
</dbReference>
<dbReference type="HOGENOM" id="CLU_012243_9_1_1"/>
<sequence>MMSNSTSFRGYGKLDETEQARLEARHKTRKRMTIISLSTIVLVTIVVAVTVGPTQSHAGKQKPDSSSDSRPYYSSIKALCNLAVYPDSCFSSLSPIANVNHLDPESLFKLSLEVALKEISNAASLPEKLTRKLNDTAIAPALEVCSQVLTDAVDQLNITITSVECNSRNLAGILSQENVDDLKSWLSAAITDVETCLEGFEDANQVLVSQIHESLRNSTEFTSNSLAILAGITNVLGSLNIPTHRRLLGHFSGDFPSWITSKDRRLLQSFDPRDAADFVVVKDGSGKYKNISAAIKAVPKQSKKRIVIYVKQGRYVENVVLDKDKWNVMIVGDGMNSTIVTGGLNVIDGTPTFNTATLAVFGKGFIGMDIGFQNIAGPEKHQAVALMVSADQTVCYRCLADGYQDTLYVHKLRQFYKNCTISGTVDFIFGNSAVVFQDCKILAKQPMLGQQITITAQGRTDPNQNTGISIHRCIIAGAQTLKGVESYLGRPWKNYSTTVYMNSMLGDIINPNGWLPWTGNSAPDTIFYGEYGNYGPGSNTSERVKWRGYKKLTTSQANKFTAKSFIHGYKWISTMGVPYSKGL</sequence>
<evidence type="ECO:0000256" key="13">
    <source>
        <dbReference type="SAM" id="Phobius"/>
    </source>
</evidence>
<evidence type="ECO:0000256" key="4">
    <source>
        <dbReference type="ARBA" id="ARBA00013229"/>
    </source>
</evidence>
<dbReference type="FunFam" id="1.20.140.40:FF:000001">
    <property type="entry name" value="Pectinesterase"/>
    <property type="match status" value="1"/>
</dbReference>
<evidence type="ECO:0000256" key="8">
    <source>
        <dbReference type="ARBA" id="ARBA00023180"/>
    </source>
</evidence>
<dbReference type="InterPro" id="IPR006501">
    <property type="entry name" value="Pectinesterase_inhib_dom"/>
</dbReference>
<dbReference type="PROSITE" id="PS00503">
    <property type="entry name" value="PECTINESTERASE_2"/>
    <property type="match status" value="1"/>
</dbReference>
<dbReference type="PANTHER" id="PTHR31707">
    <property type="entry name" value="PECTINESTERASE"/>
    <property type="match status" value="1"/>
</dbReference>
<dbReference type="Gene3D" id="1.20.140.40">
    <property type="entry name" value="Invertase/pectin methylesterase inhibitor family protein"/>
    <property type="match status" value="1"/>
</dbReference>
<dbReference type="EC" id="3.1.1.11" evidence="4 12"/>
<keyword evidence="13" id="KW-0812">Transmembrane</keyword>
<dbReference type="NCBIfam" id="TIGR01614">
    <property type="entry name" value="PME_inhib"/>
    <property type="match status" value="1"/>
</dbReference>
<evidence type="ECO:0000256" key="3">
    <source>
        <dbReference type="ARBA" id="ARBA00007786"/>
    </source>
</evidence>
<dbReference type="eggNOG" id="ENOG502QVDS">
    <property type="taxonomic scope" value="Eukaryota"/>
</dbReference>
<dbReference type="InterPro" id="IPR033131">
    <property type="entry name" value="Pectinesterase_Asp_AS"/>
</dbReference>
<comment type="similarity">
    <text evidence="2">In the N-terminal section; belongs to the PMEI family.</text>
</comment>
<comment type="similarity">
    <text evidence="3">In the C-terminal section; belongs to the pectinesterase family.</text>
</comment>
<dbReference type="Gramene" id="ERM96025">
    <property type="protein sequence ID" value="ERM96025"/>
    <property type="gene ID" value="AMTR_s00129p00068690"/>
</dbReference>
<evidence type="ECO:0000313" key="16">
    <source>
        <dbReference type="Proteomes" id="UP000017836"/>
    </source>
</evidence>
<evidence type="ECO:0000256" key="10">
    <source>
        <dbReference type="ARBA" id="ARBA00057335"/>
    </source>
</evidence>
<dbReference type="InterPro" id="IPR018040">
    <property type="entry name" value="Pectinesterase_Tyr_AS"/>
</dbReference>
<keyword evidence="12" id="KW-0964">Secreted</keyword>
<dbReference type="Pfam" id="PF04043">
    <property type="entry name" value="PMEI"/>
    <property type="match status" value="1"/>
</dbReference>
<organism evidence="15 16">
    <name type="scientific">Amborella trichopoda</name>
    <dbReference type="NCBI Taxonomy" id="13333"/>
    <lineage>
        <taxon>Eukaryota</taxon>
        <taxon>Viridiplantae</taxon>
        <taxon>Streptophyta</taxon>
        <taxon>Embryophyta</taxon>
        <taxon>Tracheophyta</taxon>
        <taxon>Spermatophyta</taxon>
        <taxon>Magnoliopsida</taxon>
        <taxon>Amborellales</taxon>
        <taxon>Amborellaceae</taxon>
        <taxon>Amborella</taxon>
    </lineage>
</organism>
<gene>
    <name evidence="15" type="ORF">AMTR_s00129p00068690</name>
</gene>
<dbReference type="CDD" id="cd15798">
    <property type="entry name" value="PMEI-like_3"/>
    <property type="match status" value="1"/>
</dbReference>
<feature type="domain" description="Pectinesterase inhibitor" evidence="14">
    <location>
        <begin position="71"/>
        <end position="228"/>
    </location>
</feature>
<dbReference type="GO" id="GO:0045490">
    <property type="term" value="P:pectin catabolic process"/>
    <property type="evidence" value="ECO:0007669"/>
    <property type="project" value="UniProtKB-UniRule"/>
</dbReference>
<dbReference type="GO" id="GO:0042545">
    <property type="term" value="P:cell wall modification"/>
    <property type="evidence" value="ECO:0007669"/>
    <property type="project" value="UniProtKB-UniRule"/>
</dbReference>
<evidence type="ECO:0000256" key="2">
    <source>
        <dbReference type="ARBA" id="ARBA00006027"/>
    </source>
</evidence>
<dbReference type="Pfam" id="PF01095">
    <property type="entry name" value="Pectinesterase"/>
    <property type="match status" value="1"/>
</dbReference>
<proteinExistence type="inferred from homology"/>
<keyword evidence="16" id="KW-1185">Reference proteome</keyword>
<evidence type="ECO:0000256" key="12">
    <source>
        <dbReference type="RuleBase" id="RU000589"/>
    </source>
</evidence>
<dbReference type="STRING" id="13333.W1NLC8"/>
<comment type="pathway">
    <text evidence="1 12">Glycan metabolism; pectin degradation; 2-dehydro-3-deoxy-D-gluconate from pectin: step 1/5.</text>
</comment>
<dbReference type="GO" id="GO:0046910">
    <property type="term" value="F:pectinesterase inhibitor activity"/>
    <property type="evidence" value="ECO:0000318"/>
    <property type="project" value="GO_Central"/>
</dbReference>
<evidence type="ECO:0000259" key="14">
    <source>
        <dbReference type="SMART" id="SM00856"/>
    </source>
</evidence>
<dbReference type="Proteomes" id="UP000017836">
    <property type="component" value="Unassembled WGS sequence"/>
</dbReference>
<evidence type="ECO:0000256" key="9">
    <source>
        <dbReference type="ARBA" id="ARBA00047928"/>
    </source>
</evidence>
<keyword evidence="6 12" id="KW-0063">Aspartyl esterase</keyword>
<protein>
    <recommendedName>
        <fullName evidence="4 12">Pectinesterase</fullName>
        <ecNumber evidence="4 12">3.1.1.11</ecNumber>
    </recommendedName>
</protein>
<keyword evidence="5 12" id="KW-0378">Hydrolase</keyword>
<keyword evidence="7" id="KW-1015">Disulfide bond</keyword>
<dbReference type="SUPFAM" id="SSF51126">
    <property type="entry name" value="Pectin lyase-like"/>
    <property type="match status" value="1"/>
</dbReference>
<evidence type="ECO:0000256" key="7">
    <source>
        <dbReference type="ARBA" id="ARBA00023157"/>
    </source>
</evidence>
<dbReference type="OMA" id="YSEFQNF"/>
<feature type="transmembrane region" description="Helical" evidence="13">
    <location>
        <begin position="34"/>
        <end position="52"/>
    </location>
</feature>
<keyword evidence="12" id="KW-0961">Cell wall biogenesis/degradation</keyword>
<accession>W1NLC8</accession>
<name>W1NLC8_AMBTC</name>
<dbReference type="FunFam" id="2.160.20.10:FF:000001">
    <property type="entry name" value="Pectinesterase"/>
    <property type="match status" value="1"/>
</dbReference>
<dbReference type="InterPro" id="IPR000070">
    <property type="entry name" value="Pectinesterase_cat"/>
</dbReference>
<dbReference type="SUPFAM" id="SSF101148">
    <property type="entry name" value="Plant invertase/pectin methylesterase inhibitor"/>
    <property type="match status" value="1"/>
</dbReference>
<comment type="function">
    <text evidence="10 12">Acts in the modification of cell walls via demethylesterification of cell wall pectin.</text>
</comment>
<dbReference type="AlphaFoldDB" id="W1NLC8"/>
<evidence type="ECO:0000313" key="15">
    <source>
        <dbReference type="EMBL" id="ERM96025.1"/>
    </source>
</evidence>
<keyword evidence="8" id="KW-0325">Glycoprotein</keyword>
<dbReference type="InterPro" id="IPR035513">
    <property type="entry name" value="Invertase/methylesterase_inhib"/>
</dbReference>
<dbReference type="InterPro" id="IPR011050">
    <property type="entry name" value="Pectin_lyase_fold/virulence"/>
</dbReference>
<reference evidence="16" key="1">
    <citation type="journal article" date="2013" name="Science">
        <title>The Amborella genome and the evolution of flowering plants.</title>
        <authorList>
            <consortium name="Amborella Genome Project"/>
        </authorList>
    </citation>
    <scope>NUCLEOTIDE SEQUENCE [LARGE SCALE GENOMIC DNA]</scope>
</reference>
<comment type="catalytic activity">
    <reaction evidence="9 12">
        <text>[(1-&gt;4)-alpha-D-galacturonosyl methyl ester](n) + n H2O = [(1-&gt;4)-alpha-D-galacturonosyl](n) + n methanol + n H(+)</text>
        <dbReference type="Rhea" id="RHEA:22380"/>
        <dbReference type="Rhea" id="RHEA-COMP:14570"/>
        <dbReference type="Rhea" id="RHEA-COMP:14573"/>
        <dbReference type="ChEBI" id="CHEBI:15377"/>
        <dbReference type="ChEBI" id="CHEBI:15378"/>
        <dbReference type="ChEBI" id="CHEBI:17790"/>
        <dbReference type="ChEBI" id="CHEBI:140522"/>
        <dbReference type="ChEBI" id="CHEBI:140523"/>
        <dbReference type="EC" id="3.1.1.11"/>
    </reaction>
</comment>
<dbReference type="Gene3D" id="2.160.20.10">
    <property type="entry name" value="Single-stranded right-handed beta-helix, Pectin lyase-like"/>
    <property type="match status" value="1"/>
</dbReference>
<dbReference type="GO" id="GO:0030599">
    <property type="term" value="F:pectinesterase activity"/>
    <property type="evidence" value="ECO:0000318"/>
    <property type="project" value="GO_Central"/>
</dbReference>
<dbReference type="UniPathway" id="UPA00545">
    <property type="reaction ID" value="UER00823"/>
</dbReference>
<dbReference type="SMART" id="SM00856">
    <property type="entry name" value="PMEI"/>
    <property type="match status" value="1"/>
</dbReference>
<dbReference type="InterPro" id="IPR012334">
    <property type="entry name" value="Pectin_lyas_fold"/>
</dbReference>
<feature type="active site" evidence="11">
    <location>
        <position position="426"/>
    </location>
</feature>
<comment type="subcellular location">
    <subcellularLocation>
        <location evidence="12">Secreted</location>
        <location evidence="12">Cell wall</location>
    </subcellularLocation>
</comment>
<keyword evidence="12" id="KW-0134">Cell wall</keyword>
<evidence type="ECO:0000256" key="5">
    <source>
        <dbReference type="ARBA" id="ARBA00022801"/>
    </source>
</evidence>
<evidence type="ECO:0000256" key="1">
    <source>
        <dbReference type="ARBA" id="ARBA00005184"/>
    </source>
</evidence>
<evidence type="ECO:0000256" key="11">
    <source>
        <dbReference type="PROSITE-ProRule" id="PRU10040"/>
    </source>
</evidence>
<evidence type="ECO:0000256" key="6">
    <source>
        <dbReference type="ARBA" id="ARBA00023085"/>
    </source>
</evidence>